<evidence type="ECO:0000313" key="2">
    <source>
        <dbReference type="EMBL" id="CAK9192543.1"/>
    </source>
</evidence>
<dbReference type="InterPro" id="IPR001245">
    <property type="entry name" value="Ser-Thr/Tyr_kinase_cat_dom"/>
</dbReference>
<dbReference type="PROSITE" id="PS00108">
    <property type="entry name" value="PROTEIN_KINASE_ST"/>
    <property type="match status" value="2"/>
</dbReference>
<dbReference type="CDD" id="cd13999">
    <property type="entry name" value="STKc_MAP3K-like"/>
    <property type="match status" value="1"/>
</dbReference>
<dbReference type="SUPFAM" id="SSF56112">
    <property type="entry name" value="Protein kinase-like (PK-like)"/>
    <property type="match status" value="3"/>
</dbReference>
<dbReference type="InterPro" id="IPR008271">
    <property type="entry name" value="Ser/Thr_kinase_AS"/>
</dbReference>
<accession>A0ABP0TCM5</accession>
<feature type="domain" description="Protein kinase" evidence="1">
    <location>
        <begin position="198"/>
        <end position="479"/>
    </location>
</feature>
<dbReference type="InterPro" id="IPR046958">
    <property type="entry name" value="RBK1/2/STUNTED"/>
</dbReference>
<dbReference type="Gene3D" id="1.10.510.10">
    <property type="entry name" value="Transferase(Phosphotransferase) domain 1"/>
    <property type="match status" value="3"/>
</dbReference>
<dbReference type="Pfam" id="PF00069">
    <property type="entry name" value="Pkinase"/>
    <property type="match status" value="2"/>
</dbReference>
<dbReference type="Pfam" id="PF07714">
    <property type="entry name" value="PK_Tyr_Ser-Thr"/>
    <property type="match status" value="1"/>
</dbReference>
<dbReference type="PROSITE" id="PS50011">
    <property type="entry name" value="PROTEIN_KINASE_DOM"/>
    <property type="match status" value="3"/>
</dbReference>
<dbReference type="Gene3D" id="3.30.200.20">
    <property type="entry name" value="Phosphorylase Kinase, domain 1"/>
    <property type="match status" value="2"/>
</dbReference>
<dbReference type="InterPro" id="IPR000719">
    <property type="entry name" value="Prot_kinase_dom"/>
</dbReference>
<dbReference type="CDD" id="cd14066">
    <property type="entry name" value="STKc_IRAK"/>
    <property type="match status" value="1"/>
</dbReference>
<dbReference type="InterPro" id="IPR011009">
    <property type="entry name" value="Kinase-like_dom_sf"/>
</dbReference>
<dbReference type="SMART" id="SM00220">
    <property type="entry name" value="S_TKc"/>
    <property type="match status" value="3"/>
</dbReference>
<dbReference type="EMBL" id="OZ019893">
    <property type="protein sequence ID" value="CAK9192543.1"/>
    <property type="molecule type" value="Genomic_DNA"/>
</dbReference>
<evidence type="ECO:0000313" key="3">
    <source>
        <dbReference type="Proteomes" id="UP001497512"/>
    </source>
</evidence>
<sequence length="1165" mass="131849">MASLSHLYKKCQDVARTISLHCAKVKFNKSLCRLLTNKYAASLEYLDRNIFWEGDSIDLPCKTALMELRRIMLCGQLLVTQWTKKDWWMSVITSSDSASVQKKVVLNLREFFVCVNVLVQMKTNMIYGPALDSLDSTVQQAAGRDIDSLILSMKEYRRGIFFSKKFVKLAKHLLEKLEAEISNHGHPYIIDIPLDVEIFYKHPLRVGSVGTVFKCKFLGVMAAAKVFQTNGINKEAAEKEASLFSKLRHPNVVQFIGYGVKESQPVIVSELMSQDLRSYLDEKKKNVGQKPPLQLLVAMDIMIQVAQAMSYLHENGVMHRDLKANNVLINVVEDQDGHLSSSSLQVKLTDFGLSKLKLHDSQYTTPMVGTTRWRAPEAFEDKENREKYTKSADVYSFSMLCFEVLTGDVPFKDKPLVTLLESIRDGVRAQLPDVDYCPDYLSALIKKCWATDATERPQFPMICQLLVDYKAMLLKHPFGQEDVPTDYSQNSQPVDAADTANTTYFIEDDNNYIARLLQQVQSLSVDRPYFKFSLKELSTTTDNFSPRNWVRRVDWGELYRGELQDGRPVAIKCLNQEDPAKEKFFKTEIEINTCLSHANIVSLIGYCVGKAHLILVYDFLPQGTLEDHLHGEEVLEWEERYRIAVGICKALEYIHDGSPQPVIHMNVKPSNILLSHDLRPQLSDFGLGKWAPKRPMYICCNDVVGTPGYVDPEYLLYQRVNDKTDVYSFGVVLLELITGCRPSEPERCKGEEELVGWARPLLDERNLDKLVDPQLGHTYNVCQMQAMISAAALCVQQSSQHRPQISQVLKMLDKYSSGEEGLSTGGKSLPLDAADIADTSYVINNDNNHHARNSSTSLLQQVQSLSIYRPYSRFSFKELGAATASFSPANLVGGGAIHEVYRGKLQDGRLVAIRCQTQRGEQAEEELLTQIEINSYLSHANIVSIIGYCVEKTELILVYDFLPQGTLEDHLHGQEVLGWELRYKIAVGICKALEYLHDGSPRSVIHRDVKPSNILLSHDFRPQLTDFGLGKWAPKRPMYLEDIAVGTMGYMDPEYFPCQRVNDKTDVYSFGVVLLELITGRRPFDKTKFGGERFLLKWAGPLLDEKNINKLVDPRLGSTYNVCQMQAMISAAALCVQQSSQHRPQISQVLKMLDKYSNRKGSAET</sequence>
<name>A0ABP0TCM5_9BRYO</name>
<evidence type="ECO:0000259" key="1">
    <source>
        <dbReference type="PROSITE" id="PS50011"/>
    </source>
</evidence>
<organism evidence="2 3">
    <name type="scientific">Sphagnum troendelagicum</name>
    <dbReference type="NCBI Taxonomy" id="128251"/>
    <lineage>
        <taxon>Eukaryota</taxon>
        <taxon>Viridiplantae</taxon>
        <taxon>Streptophyta</taxon>
        <taxon>Embryophyta</taxon>
        <taxon>Bryophyta</taxon>
        <taxon>Sphagnophytina</taxon>
        <taxon>Sphagnopsida</taxon>
        <taxon>Sphagnales</taxon>
        <taxon>Sphagnaceae</taxon>
        <taxon>Sphagnum</taxon>
    </lineage>
</organism>
<protein>
    <recommendedName>
        <fullName evidence="1">Protein kinase domain-containing protein</fullName>
    </recommendedName>
</protein>
<feature type="domain" description="Protein kinase" evidence="1">
    <location>
        <begin position="886"/>
        <end position="1157"/>
    </location>
</feature>
<dbReference type="Proteomes" id="UP001497512">
    <property type="component" value="Chromosome 1"/>
</dbReference>
<dbReference type="PANTHER" id="PTHR47987:SF11">
    <property type="entry name" value="RECEPTOR-LIKE CYTOSOLIC SERINE_THREONINE-PROTEIN KINASE RBK1 ISOFORM X1"/>
    <property type="match status" value="1"/>
</dbReference>
<dbReference type="PANTHER" id="PTHR47987">
    <property type="entry name" value="OS08G0249100 PROTEIN"/>
    <property type="match status" value="1"/>
</dbReference>
<proteinExistence type="predicted"/>
<reference evidence="2 3" key="1">
    <citation type="submission" date="2024-02" db="EMBL/GenBank/DDBJ databases">
        <authorList>
            <consortium name="ELIXIR-Norway"/>
            <consortium name="Elixir Norway"/>
        </authorList>
    </citation>
    <scope>NUCLEOTIDE SEQUENCE [LARGE SCALE GENOMIC DNA]</scope>
</reference>
<gene>
    <name evidence="2" type="ORF">CSSPTR1EN2_LOCUS1943</name>
</gene>
<feature type="domain" description="Protein kinase" evidence="1">
    <location>
        <begin position="544"/>
        <end position="816"/>
    </location>
</feature>
<keyword evidence="3" id="KW-1185">Reference proteome</keyword>